<dbReference type="NCBIfam" id="TIGR02532">
    <property type="entry name" value="IV_pilin_GFxxxE"/>
    <property type="match status" value="1"/>
</dbReference>
<dbReference type="InterPro" id="IPR012902">
    <property type="entry name" value="N_methyl_site"/>
</dbReference>
<keyword evidence="3" id="KW-0812">Transmembrane</keyword>
<evidence type="ECO:0000256" key="2">
    <source>
        <dbReference type="SAM" id="MobiDB-lite"/>
    </source>
</evidence>
<evidence type="ECO:0000313" key="5">
    <source>
        <dbReference type="Proteomes" id="UP000034246"/>
    </source>
</evidence>
<feature type="compositionally biased region" description="Polar residues" evidence="2">
    <location>
        <begin position="208"/>
        <end position="218"/>
    </location>
</feature>
<comment type="caution">
    <text evidence="4">The sequence shown here is derived from an EMBL/GenBank/DDBJ whole genome shotgun (WGS) entry which is preliminary data.</text>
</comment>
<dbReference type="SUPFAM" id="SSF54523">
    <property type="entry name" value="Pili subunits"/>
    <property type="match status" value="1"/>
</dbReference>
<dbReference type="InterPro" id="IPR000983">
    <property type="entry name" value="Bac_GSPG_pilin"/>
</dbReference>
<dbReference type="PRINTS" id="PR00813">
    <property type="entry name" value="BCTERIALGSPG"/>
</dbReference>
<dbReference type="STRING" id="1618550.UT39_C0001G0058"/>
<evidence type="ECO:0008006" key="6">
    <source>
        <dbReference type="Google" id="ProtNLM"/>
    </source>
</evidence>
<keyword evidence="3" id="KW-1133">Transmembrane helix</keyword>
<keyword evidence="3" id="KW-0472">Membrane</keyword>
<dbReference type="InterPro" id="IPR045584">
    <property type="entry name" value="Pilin-like"/>
</dbReference>
<protein>
    <recommendedName>
        <fullName evidence="6">General secretion pathway protein G</fullName>
    </recommendedName>
</protein>
<dbReference type="EMBL" id="LBWP01000001">
    <property type="protein sequence ID" value="KKR12003.1"/>
    <property type="molecule type" value="Genomic_DNA"/>
</dbReference>
<dbReference type="Pfam" id="PF07963">
    <property type="entry name" value="N_methyl"/>
    <property type="match status" value="1"/>
</dbReference>
<dbReference type="GO" id="GO:0015628">
    <property type="term" value="P:protein secretion by the type II secretion system"/>
    <property type="evidence" value="ECO:0007669"/>
    <property type="project" value="InterPro"/>
</dbReference>
<reference evidence="4 5" key="1">
    <citation type="journal article" date="2015" name="Nature">
        <title>rRNA introns, odd ribosomes, and small enigmatic genomes across a large radiation of phyla.</title>
        <authorList>
            <person name="Brown C.T."/>
            <person name="Hug L.A."/>
            <person name="Thomas B.C."/>
            <person name="Sharon I."/>
            <person name="Castelle C.J."/>
            <person name="Singh A."/>
            <person name="Wilkins M.J."/>
            <person name="Williams K.H."/>
            <person name="Banfield J.F."/>
        </authorList>
    </citation>
    <scope>NUCLEOTIDE SEQUENCE [LARGE SCALE GENOMIC DNA]</scope>
</reference>
<proteinExistence type="predicted"/>
<dbReference type="Proteomes" id="UP000034246">
    <property type="component" value="Unassembled WGS sequence"/>
</dbReference>
<name>A0A0G0N960_9BACT</name>
<evidence type="ECO:0000256" key="3">
    <source>
        <dbReference type="SAM" id="Phobius"/>
    </source>
</evidence>
<sequence>MPLRHEFSRLTGSKSPSTVLRMIDMANHLFTASLQHRAKSPELSRSLNKLPRAKAHGILSTRLDSCFTHGLKSVGFEEEFNKSKRSFTLIELLLTMVILGGIASIVIIKYPSSLQKTRDVQRMNDLKTYQTALEVWAGKNSGIYPTTAPSTPINVTTLCSQLDISSTSCPSDPKGWIYSYETDSAGIKYTISSQMEKEASNYVVCSSGKSGNTTSAPSDGTCPTFVVD</sequence>
<feature type="transmembrane region" description="Helical" evidence="3">
    <location>
        <begin position="89"/>
        <end position="108"/>
    </location>
</feature>
<evidence type="ECO:0000256" key="1">
    <source>
        <dbReference type="ARBA" id="ARBA00022481"/>
    </source>
</evidence>
<feature type="region of interest" description="Disordered" evidence="2">
    <location>
        <begin position="208"/>
        <end position="228"/>
    </location>
</feature>
<organism evidence="4 5">
    <name type="scientific">Candidatus Woesebacteria bacterium GW2011_GWA1_39_21</name>
    <dbReference type="NCBI Taxonomy" id="1618550"/>
    <lineage>
        <taxon>Bacteria</taxon>
        <taxon>Candidatus Woeseibacteriota</taxon>
    </lineage>
</organism>
<keyword evidence="1" id="KW-0488">Methylation</keyword>
<gene>
    <name evidence="4" type="ORF">UT39_C0001G0058</name>
</gene>
<accession>A0A0G0N960</accession>
<evidence type="ECO:0000313" key="4">
    <source>
        <dbReference type="EMBL" id="KKR12003.1"/>
    </source>
</evidence>
<dbReference type="GO" id="GO:0015627">
    <property type="term" value="C:type II protein secretion system complex"/>
    <property type="evidence" value="ECO:0007669"/>
    <property type="project" value="InterPro"/>
</dbReference>
<dbReference type="AlphaFoldDB" id="A0A0G0N960"/>
<dbReference type="Gene3D" id="3.30.700.10">
    <property type="entry name" value="Glycoprotein, Type 4 Pilin"/>
    <property type="match status" value="1"/>
</dbReference>